<dbReference type="InterPro" id="IPR000847">
    <property type="entry name" value="LysR_HTH_N"/>
</dbReference>
<dbReference type="Proteomes" id="UP001431429">
    <property type="component" value="Unassembled WGS sequence"/>
</dbReference>
<dbReference type="Gene3D" id="3.40.190.290">
    <property type="match status" value="1"/>
</dbReference>
<dbReference type="PROSITE" id="PS50931">
    <property type="entry name" value="HTH_LYSR"/>
    <property type="match status" value="1"/>
</dbReference>
<evidence type="ECO:0000313" key="6">
    <source>
        <dbReference type="EMBL" id="MCM2393577.1"/>
    </source>
</evidence>
<dbReference type="EMBL" id="JAMQAW010000078">
    <property type="protein sequence ID" value="MCM2393577.1"/>
    <property type="molecule type" value="Genomic_DNA"/>
</dbReference>
<evidence type="ECO:0000259" key="5">
    <source>
        <dbReference type="PROSITE" id="PS50931"/>
    </source>
</evidence>
<evidence type="ECO:0000256" key="3">
    <source>
        <dbReference type="ARBA" id="ARBA00023125"/>
    </source>
</evidence>
<dbReference type="PANTHER" id="PTHR30346">
    <property type="entry name" value="TRANSCRIPTIONAL DUAL REGULATOR HCAR-RELATED"/>
    <property type="match status" value="1"/>
</dbReference>
<organism evidence="6 7">
    <name type="scientific">Streptomyces albipurpureus</name>
    <dbReference type="NCBI Taxonomy" id="2897419"/>
    <lineage>
        <taxon>Bacteria</taxon>
        <taxon>Bacillati</taxon>
        <taxon>Actinomycetota</taxon>
        <taxon>Actinomycetes</taxon>
        <taxon>Kitasatosporales</taxon>
        <taxon>Streptomycetaceae</taxon>
        <taxon>Streptomyces</taxon>
    </lineage>
</organism>
<evidence type="ECO:0000256" key="1">
    <source>
        <dbReference type="ARBA" id="ARBA00009437"/>
    </source>
</evidence>
<proteinExistence type="inferred from homology"/>
<dbReference type="CDD" id="cd05466">
    <property type="entry name" value="PBP2_LTTR_substrate"/>
    <property type="match status" value="1"/>
</dbReference>
<sequence>MDIRQLEYFLAVVDNGGVNRAAAALRVAQPSLSQAVRKLEKDLRTELFFRVGRGLVLAPAGEALVGPARQILRDVDSALQAVREVRDVERGRIDIAALSDLSTDPLSVWAANFRVKNPNVSLRIEERDHISDVVELVKSGACELGVTMLPVPREGLADEFLTPQRFVLLLPPGTGSELPETVSLGSMSGLPLVMGKRNTTTRDYVEAMLRENGVQPRVAVEVPQRGAVVPMVLSGAGAAIVSMRVAIEARQRGAAVREIEPRLQRRIGVVHRPGRLTAAAAVFLAETKADLASWDRAVERRTASGLSRIEATGHVMSAMEKRQLDGFRKRSPIAREERRSDLDR</sequence>
<protein>
    <submittedName>
        <fullName evidence="6">LysR family transcriptional regulator</fullName>
    </submittedName>
</protein>
<feature type="domain" description="HTH lysR-type" evidence="5">
    <location>
        <begin position="1"/>
        <end position="58"/>
    </location>
</feature>
<dbReference type="InterPro" id="IPR036390">
    <property type="entry name" value="WH_DNA-bd_sf"/>
</dbReference>
<name>A0ABT0UYD4_9ACTN</name>
<gene>
    <name evidence="6" type="ORF">NBG84_35790</name>
</gene>
<evidence type="ECO:0000256" key="2">
    <source>
        <dbReference type="ARBA" id="ARBA00023015"/>
    </source>
</evidence>
<dbReference type="RefSeq" id="WP_250923871.1">
    <property type="nucleotide sequence ID" value="NZ_JAMQAW010000078.1"/>
</dbReference>
<dbReference type="Pfam" id="PF00126">
    <property type="entry name" value="HTH_1"/>
    <property type="match status" value="1"/>
</dbReference>
<dbReference type="Gene3D" id="1.10.10.10">
    <property type="entry name" value="Winged helix-like DNA-binding domain superfamily/Winged helix DNA-binding domain"/>
    <property type="match status" value="1"/>
</dbReference>
<dbReference type="InterPro" id="IPR036388">
    <property type="entry name" value="WH-like_DNA-bd_sf"/>
</dbReference>
<evidence type="ECO:0000256" key="4">
    <source>
        <dbReference type="ARBA" id="ARBA00023163"/>
    </source>
</evidence>
<dbReference type="PRINTS" id="PR00039">
    <property type="entry name" value="HTHLYSR"/>
</dbReference>
<comment type="similarity">
    <text evidence="1">Belongs to the LysR transcriptional regulatory family.</text>
</comment>
<keyword evidence="3" id="KW-0238">DNA-binding</keyword>
<dbReference type="PANTHER" id="PTHR30346:SF28">
    <property type="entry name" value="HTH-TYPE TRANSCRIPTIONAL REGULATOR CYNR"/>
    <property type="match status" value="1"/>
</dbReference>
<evidence type="ECO:0000313" key="7">
    <source>
        <dbReference type="Proteomes" id="UP001431429"/>
    </source>
</evidence>
<keyword evidence="7" id="KW-1185">Reference proteome</keyword>
<reference evidence="6" key="1">
    <citation type="submission" date="2022-06" db="EMBL/GenBank/DDBJ databases">
        <title>Genome public.</title>
        <authorList>
            <person name="Sun Q."/>
        </authorList>
    </citation>
    <scope>NUCLEOTIDE SEQUENCE</scope>
    <source>
        <strain evidence="6">CWNU-1</strain>
    </source>
</reference>
<dbReference type="SUPFAM" id="SSF53850">
    <property type="entry name" value="Periplasmic binding protein-like II"/>
    <property type="match status" value="1"/>
</dbReference>
<comment type="caution">
    <text evidence="6">The sequence shown here is derived from an EMBL/GenBank/DDBJ whole genome shotgun (WGS) entry which is preliminary data.</text>
</comment>
<keyword evidence="2" id="KW-0805">Transcription regulation</keyword>
<dbReference type="InterPro" id="IPR005119">
    <property type="entry name" value="LysR_subst-bd"/>
</dbReference>
<dbReference type="SUPFAM" id="SSF46785">
    <property type="entry name" value="Winged helix' DNA-binding domain"/>
    <property type="match status" value="1"/>
</dbReference>
<keyword evidence="4" id="KW-0804">Transcription</keyword>
<accession>A0ABT0UYD4</accession>
<dbReference type="Pfam" id="PF03466">
    <property type="entry name" value="LysR_substrate"/>
    <property type="match status" value="1"/>
</dbReference>